<sequence>MIYIHPSQVRIRRPYDIEGDWILFSTCNYRCAYCFWDDTALGAPIRPIAPVEQLAGFFDRTGLSWLLHLTGGEPFIYPDFVRLCRLLTARHLISINTNADSPHVRAFVEQIDPARVDFVNCGVHERQRRAHRGDRRFIANVLALRDAGFDAFASCVLSPDLFDEFPGLWQRYADEGIVIIPKAFRGPAGGRRYPGAYTEAERALFHDYSARAATFYAEQFARRDEPPTVNPFMDEHLFLDELPDYRGDPCGAGHTFARIMPGGEIRLCGPEDIIGNVKEGWFERRDGPAPCASVECPYFCEKYRQPTVGSVGRGTS</sequence>
<dbReference type="InterPro" id="IPR013785">
    <property type="entry name" value="Aldolase_TIM"/>
</dbReference>
<evidence type="ECO:0000313" key="6">
    <source>
        <dbReference type="EMBL" id="GIG45198.1"/>
    </source>
</evidence>
<dbReference type="GO" id="GO:0046872">
    <property type="term" value="F:metal ion binding"/>
    <property type="evidence" value="ECO:0007669"/>
    <property type="project" value="UniProtKB-KW"/>
</dbReference>
<keyword evidence="2" id="KW-0479">Metal-binding</keyword>
<accession>A0A919PN71</accession>
<dbReference type="GO" id="GO:0051536">
    <property type="term" value="F:iron-sulfur cluster binding"/>
    <property type="evidence" value="ECO:0007669"/>
    <property type="project" value="UniProtKB-KW"/>
</dbReference>
<name>A0A919PN71_9ACTN</name>
<dbReference type="GO" id="GO:0003824">
    <property type="term" value="F:catalytic activity"/>
    <property type="evidence" value="ECO:0007669"/>
    <property type="project" value="InterPro"/>
</dbReference>
<feature type="domain" description="Radical SAM core" evidence="5">
    <location>
        <begin position="22"/>
        <end position="157"/>
    </location>
</feature>
<evidence type="ECO:0000313" key="7">
    <source>
        <dbReference type="Proteomes" id="UP000660611"/>
    </source>
</evidence>
<evidence type="ECO:0000256" key="1">
    <source>
        <dbReference type="ARBA" id="ARBA00022691"/>
    </source>
</evidence>
<dbReference type="PANTHER" id="PTHR11228">
    <property type="entry name" value="RADICAL SAM DOMAIN PROTEIN"/>
    <property type="match status" value="1"/>
</dbReference>
<protein>
    <recommendedName>
        <fullName evidence="5">Radical SAM core domain-containing protein</fullName>
    </recommendedName>
</protein>
<dbReference type="Pfam" id="PF04055">
    <property type="entry name" value="Radical_SAM"/>
    <property type="match status" value="1"/>
</dbReference>
<proteinExistence type="predicted"/>
<dbReference type="InterPro" id="IPR050377">
    <property type="entry name" value="Radical_SAM_PqqE_MftC-like"/>
</dbReference>
<dbReference type="InterPro" id="IPR058240">
    <property type="entry name" value="rSAM_sf"/>
</dbReference>
<dbReference type="RefSeq" id="WP_203847000.1">
    <property type="nucleotide sequence ID" value="NZ_BAAAVW010000009.1"/>
</dbReference>
<dbReference type="InterPro" id="IPR007197">
    <property type="entry name" value="rSAM"/>
</dbReference>
<evidence type="ECO:0000256" key="3">
    <source>
        <dbReference type="ARBA" id="ARBA00023004"/>
    </source>
</evidence>
<dbReference type="Gene3D" id="3.20.20.70">
    <property type="entry name" value="Aldolase class I"/>
    <property type="match status" value="1"/>
</dbReference>
<reference evidence="6" key="1">
    <citation type="submission" date="2021-01" db="EMBL/GenBank/DDBJ databases">
        <title>Whole genome shotgun sequence of Dactylosporangium siamense NBRC 106093.</title>
        <authorList>
            <person name="Komaki H."/>
            <person name="Tamura T."/>
        </authorList>
    </citation>
    <scope>NUCLEOTIDE SEQUENCE</scope>
    <source>
        <strain evidence="6">NBRC 106093</strain>
    </source>
</reference>
<keyword evidence="3" id="KW-0408">Iron</keyword>
<evidence type="ECO:0000259" key="5">
    <source>
        <dbReference type="Pfam" id="PF04055"/>
    </source>
</evidence>
<evidence type="ECO:0000256" key="4">
    <source>
        <dbReference type="ARBA" id="ARBA00023014"/>
    </source>
</evidence>
<dbReference type="SFLD" id="SFLDS00029">
    <property type="entry name" value="Radical_SAM"/>
    <property type="match status" value="1"/>
</dbReference>
<comment type="caution">
    <text evidence="6">The sequence shown here is derived from an EMBL/GenBank/DDBJ whole genome shotgun (WGS) entry which is preliminary data.</text>
</comment>
<evidence type="ECO:0000256" key="2">
    <source>
        <dbReference type="ARBA" id="ARBA00022723"/>
    </source>
</evidence>
<keyword evidence="4" id="KW-0411">Iron-sulfur</keyword>
<keyword evidence="7" id="KW-1185">Reference proteome</keyword>
<gene>
    <name evidence="6" type="ORF">Dsi01nite_032390</name>
</gene>
<keyword evidence="1" id="KW-0949">S-adenosyl-L-methionine</keyword>
<organism evidence="6 7">
    <name type="scientific">Dactylosporangium siamense</name>
    <dbReference type="NCBI Taxonomy" id="685454"/>
    <lineage>
        <taxon>Bacteria</taxon>
        <taxon>Bacillati</taxon>
        <taxon>Actinomycetota</taxon>
        <taxon>Actinomycetes</taxon>
        <taxon>Micromonosporales</taxon>
        <taxon>Micromonosporaceae</taxon>
        <taxon>Dactylosporangium</taxon>
    </lineage>
</organism>
<dbReference type="Proteomes" id="UP000660611">
    <property type="component" value="Unassembled WGS sequence"/>
</dbReference>
<dbReference type="EMBL" id="BONQ01000050">
    <property type="protein sequence ID" value="GIG45198.1"/>
    <property type="molecule type" value="Genomic_DNA"/>
</dbReference>
<dbReference type="SUPFAM" id="SSF102114">
    <property type="entry name" value="Radical SAM enzymes"/>
    <property type="match status" value="1"/>
</dbReference>
<dbReference type="PANTHER" id="PTHR11228:SF7">
    <property type="entry name" value="PQQA PEPTIDE CYCLASE"/>
    <property type="match status" value="1"/>
</dbReference>
<dbReference type="AlphaFoldDB" id="A0A919PN71"/>